<evidence type="ECO:0000256" key="7">
    <source>
        <dbReference type="PIRSR" id="PIRSR005091-2"/>
    </source>
</evidence>
<dbReference type="AlphaFoldDB" id="H0UP39"/>
<dbReference type="InterPro" id="IPR017850">
    <property type="entry name" value="Alkaline_phosphatase_core_sf"/>
</dbReference>
<feature type="binding site" evidence="7">
    <location>
        <position position="428"/>
    </location>
    <ligand>
        <name>substrate</name>
    </ligand>
</feature>
<proteinExistence type="predicted"/>
<evidence type="ECO:0000313" key="12">
    <source>
        <dbReference type="Proteomes" id="UP000005730"/>
    </source>
</evidence>
<evidence type="ECO:0000256" key="9">
    <source>
        <dbReference type="SAM" id="Phobius"/>
    </source>
</evidence>
<protein>
    <submittedName>
        <fullName evidence="11">Phosphoglycerol transferase family protein, alkaline phosphatase superfamily</fullName>
    </submittedName>
</protein>
<feature type="binding site" evidence="8">
    <location>
        <position position="273"/>
    </location>
    <ligand>
        <name>Mn(2+)</name>
        <dbReference type="ChEBI" id="CHEBI:29035"/>
    </ligand>
</feature>
<dbReference type="CDD" id="cd16015">
    <property type="entry name" value="LTA_synthase"/>
    <property type="match status" value="1"/>
</dbReference>
<keyword evidence="11" id="KW-0808">Transferase</keyword>
<feature type="active site" evidence="6">
    <location>
        <position position="315"/>
    </location>
</feature>
<keyword evidence="7" id="KW-0479">Metal-binding</keyword>
<reference evidence="11 12" key="1">
    <citation type="submission" date="2011-10" db="EMBL/GenBank/DDBJ databases">
        <title>The Noncontiguous Finished genome of Thermanaerovibrio velox DSM 12556.</title>
        <authorList>
            <consortium name="US DOE Joint Genome Institute (JGI-PGF)"/>
            <person name="Lucas S."/>
            <person name="Copeland A."/>
            <person name="Lapidus A."/>
            <person name="Glavina del Rio T."/>
            <person name="Dalin E."/>
            <person name="Tice H."/>
            <person name="Bruce D."/>
            <person name="Goodwin L."/>
            <person name="Pitluck S."/>
            <person name="Peters L."/>
            <person name="Mikhailova N."/>
            <person name="Teshima H."/>
            <person name="Kyrpides N."/>
            <person name="Mavromatis K."/>
            <person name="Ivanova N."/>
            <person name="Markowitz V."/>
            <person name="Cheng J.-F."/>
            <person name="Hugenholtz P."/>
            <person name="Woyke T."/>
            <person name="Wu D."/>
            <person name="Spring S."/>
            <person name="Brambilla E.-M."/>
            <person name="Klenk H.-P."/>
            <person name="Eisen J.A."/>
        </authorList>
    </citation>
    <scope>NUCLEOTIDE SEQUENCE [LARGE SCALE GENOMIC DNA]</scope>
    <source>
        <strain evidence="11 12">DSM 12556</strain>
    </source>
</reference>
<evidence type="ECO:0000256" key="5">
    <source>
        <dbReference type="ARBA" id="ARBA00023136"/>
    </source>
</evidence>
<evidence type="ECO:0000256" key="6">
    <source>
        <dbReference type="PIRSR" id="PIRSR005091-1"/>
    </source>
</evidence>
<feature type="binding site" evidence="8">
    <location>
        <position position="488"/>
    </location>
    <ligand>
        <name>Mn(2+)</name>
        <dbReference type="ChEBI" id="CHEBI:29035"/>
    </ligand>
</feature>
<evidence type="ECO:0000256" key="2">
    <source>
        <dbReference type="ARBA" id="ARBA00022475"/>
    </source>
</evidence>
<dbReference type="Proteomes" id="UP000005730">
    <property type="component" value="Chromosome"/>
</dbReference>
<dbReference type="GO" id="GO:0016740">
    <property type="term" value="F:transferase activity"/>
    <property type="evidence" value="ECO:0007669"/>
    <property type="project" value="UniProtKB-KW"/>
</dbReference>
<feature type="binding site" evidence="8">
    <location>
        <position position="489"/>
    </location>
    <ligand>
        <name>Mn(2+)</name>
        <dbReference type="ChEBI" id="CHEBI:29035"/>
    </ligand>
</feature>
<dbReference type="Pfam" id="PF00884">
    <property type="entry name" value="Sulfatase"/>
    <property type="match status" value="1"/>
</dbReference>
<dbReference type="PANTHER" id="PTHR47371:SF3">
    <property type="entry name" value="PHOSPHOGLYCEROL TRANSFERASE I"/>
    <property type="match status" value="1"/>
</dbReference>
<dbReference type="STRING" id="926567.TheveDRAFT_1424"/>
<comment type="subcellular location">
    <subcellularLocation>
        <location evidence="1">Cell membrane</location>
        <topology evidence="1">Multi-pass membrane protein</topology>
    </subcellularLocation>
</comment>
<dbReference type="InterPro" id="IPR000917">
    <property type="entry name" value="Sulfatase_N"/>
</dbReference>
<name>H0UP39_9BACT</name>
<evidence type="ECO:0000256" key="1">
    <source>
        <dbReference type="ARBA" id="ARBA00004651"/>
    </source>
</evidence>
<dbReference type="GO" id="GO:0046872">
    <property type="term" value="F:metal ion binding"/>
    <property type="evidence" value="ECO:0007669"/>
    <property type="project" value="UniProtKB-KW"/>
</dbReference>
<keyword evidence="12" id="KW-1185">Reference proteome</keyword>
<dbReference type="EMBL" id="CM001377">
    <property type="protein sequence ID" value="EHM10542.1"/>
    <property type="molecule type" value="Genomic_DNA"/>
</dbReference>
<keyword evidence="4 9" id="KW-1133">Transmembrane helix</keyword>
<dbReference type="SUPFAM" id="SSF53649">
    <property type="entry name" value="Alkaline phosphatase-like"/>
    <property type="match status" value="1"/>
</dbReference>
<feature type="transmembrane region" description="Helical" evidence="9">
    <location>
        <begin position="124"/>
        <end position="146"/>
    </location>
</feature>
<dbReference type="Gene3D" id="3.30.1120.170">
    <property type="match status" value="1"/>
</dbReference>
<dbReference type="InterPro" id="IPR012160">
    <property type="entry name" value="LtaS-like"/>
</dbReference>
<organism evidence="11 12">
    <name type="scientific">Thermanaerovibrio velox DSM 12556</name>
    <dbReference type="NCBI Taxonomy" id="926567"/>
    <lineage>
        <taxon>Bacteria</taxon>
        <taxon>Thermotogati</taxon>
        <taxon>Synergistota</taxon>
        <taxon>Synergistia</taxon>
        <taxon>Synergistales</taxon>
        <taxon>Synergistaceae</taxon>
        <taxon>Thermanaerovibrio</taxon>
    </lineage>
</organism>
<keyword evidence="2" id="KW-1003">Cell membrane</keyword>
<dbReference type="InterPro" id="IPR050448">
    <property type="entry name" value="OpgB/LTA_synthase_biosynth"/>
</dbReference>
<keyword evidence="7" id="KW-0464">Manganese</keyword>
<feature type="transmembrane region" description="Helical" evidence="9">
    <location>
        <begin position="80"/>
        <end position="104"/>
    </location>
</feature>
<keyword evidence="3 9" id="KW-0812">Transmembrane</keyword>
<evidence type="ECO:0000256" key="8">
    <source>
        <dbReference type="PIRSR" id="PIRSR005091-3"/>
    </source>
</evidence>
<dbReference type="RefSeq" id="WP_006584036.1">
    <property type="nucleotide sequence ID" value="NZ_CM001377.1"/>
</dbReference>
<dbReference type="PIRSF" id="PIRSF005091">
    <property type="entry name" value="Mmb_sulf_HI1246"/>
    <property type="match status" value="1"/>
</dbReference>
<evidence type="ECO:0000256" key="4">
    <source>
        <dbReference type="ARBA" id="ARBA00022989"/>
    </source>
</evidence>
<dbReference type="HOGENOM" id="CLU_021310_0_0_0"/>
<gene>
    <name evidence="11" type="ORF">TheveDRAFT_1424</name>
</gene>
<dbReference type="Gene3D" id="3.40.720.10">
    <property type="entry name" value="Alkaline Phosphatase, subunit A"/>
    <property type="match status" value="1"/>
</dbReference>
<feature type="domain" description="Sulfatase N-terminal" evidence="10">
    <location>
        <begin position="266"/>
        <end position="554"/>
    </location>
</feature>
<feature type="transmembrane region" description="Helical" evidence="9">
    <location>
        <begin position="56"/>
        <end position="73"/>
    </location>
</feature>
<evidence type="ECO:0000313" key="11">
    <source>
        <dbReference type="EMBL" id="EHM10542.1"/>
    </source>
</evidence>
<feature type="transmembrane region" description="Helical" evidence="9">
    <location>
        <begin position="167"/>
        <end position="186"/>
    </location>
</feature>
<dbReference type="GO" id="GO:0005886">
    <property type="term" value="C:plasma membrane"/>
    <property type="evidence" value="ECO:0007669"/>
    <property type="project" value="UniProtKB-SubCell"/>
</dbReference>
<dbReference type="eggNOG" id="COG1368">
    <property type="taxonomic scope" value="Bacteria"/>
</dbReference>
<sequence length="638" mass="70166">MSFIRGLFNRLGFMRSLEAMKGDLVWFLAVWAASALKLLAVCDGVFAGSYRYPQVLWSTILGVLPFAGLPLLLPRRFRLLGMFALSAGFSALCLADLLSFRYYSDLFTVRSLVFAGQLGDVSDSVWALLTPEDGLCVLDLPLLFAAAVVRLYRARRDLREVPLKRRILFPALCLLGLTPFLVQSGIAKLRVPGYIKAMWDRPAVMMSLGPVGYHLADLINASADLFSSKAVAAEEEEALVDWAVKRSAPDKLEGRGGLAGAGRGLNLIMIQVEALQGFVINRSVGGQEITPNLNRLVRESIYFPNTYNQTSLGNSADAEFMAQTSMFPASKGVAYTRFFSNAFESLPKALKRSGYATLALHGDKASFWNRHRMYPSLGFDRYVSREKMRFDEAIGLGLSDRSFFAQASEILSREKGPFYAFLVTLTSHYPYSFEGIPRALKLDAALEGTLLGDYLQAIHYADAQIGMFLRGLKSRGLLDRSVVVLYGDHVAIPSANKDELGAFLGEDMGEAFRWRAAQTVPFMIRMPHGKGAGVMEISTGHMDIAPTVASIMGVEMPLPFGQDLLSARVGNVVFRNGTFIRGSVLVDPAAGRAASLRTGEAVDFNAYRDVAEEAAELLRFSDLLLEKDMVERVCQQLP</sequence>
<keyword evidence="5 9" id="KW-0472">Membrane</keyword>
<dbReference type="PANTHER" id="PTHR47371">
    <property type="entry name" value="LIPOTEICHOIC ACID SYNTHASE"/>
    <property type="match status" value="1"/>
</dbReference>
<evidence type="ECO:0000259" key="10">
    <source>
        <dbReference type="Pfam" id="PF00884"/>
    </source>
</evidence>
<evidence type="ECO:0000256" key="3">
    <source>
        <dbReference type="ARBA" id="ARBA00022692"/>
    </source>
</evidence>
<accession>H0UP39</accession>